<evidence type="ECO:0000259" key="1">
    <source>
        <dbReference type="Pfam" id="PF10592"/>
    </source>
</evidence>
<reference evidence="3 4" key="1">
    <citation type="submission" date="2020-04" db="EMBL/GenBank/DDBJ databases">
        <authorList>
            <person name="Hitch T.C.A."/>
            <person name="Wylensek D."/>
            <person name="Clavel T."/>
        </authorList>
    </citation>
    <scope>NUCLEOTIDE SEQUENCE [LARGE SCALE GENOMIC DNA]</scope>
    <source>
        <strain evidence="3 4">COR2-253-APC-1A</strain>
    </source>
</reference>
<organism evidence="3 4">
    <name type="scientific">Victivallis vadensis</name>
    <dbReference type="NCBI Taxonomy" id="172901"/>
    <lineage>
        <taxon>Bacteria</taxon>
        <taxon>Pseudomonadati</taxon>
        <taxon>Lentisphaerota</taxon>
        <taxon>Lentisphaeria</taxon>
        <taxon>Victivallales</taxon>
        <taxon>Victivallaceae</taxon>
        <taxon>Victivallis</taxon>
    </lineage>
</organism>
<dbReference type="Pfam" id="PF10592">
    <property type="entry name" value="AIPR"/>
    <property type="match status" value="1"/>
</dbReference>
<sequence>MTIEEFYEDFKQNLSADSGDDFIQNSFIEKMCEVISEQGTMPDAELVGYKFTQRGIAVDAFAKDSERNRYVLVIADFRNTNKIETITNTDITKSLKRLDRFVEYCGKRDFVEALEESDPVFPLARYIFENRSTISFDFILITDAKISAKVKEITPAEYDIQFAKRCEVWDIQRLFELESSGRERETLEVDFTQYMPDGIECLRTSTGDALLQSFLFVLPGGILADLYEKYGERLFEQNVRTFLQFRGKVNKGIRNTIVQQPSMFFAYNNGLSATGEEVITDDNGTRIKKITNLQIVNGGQTTASIYTAWHKEHANLDGIFVQVKLSVVDSEKVNDIVPKISEYANTQNKVNAADFFSNHPFHLRIEEFSRRLWAPAADGSPRQTHWFYERARGQYANAQTKLSKVEASRFVALNPKDQMFTKTDLAKYYLTFNAMPFLVCLGAQKAFAGASGHKGFVSIIADEWSKHCNKDGDNTSINEVWYKTVIAQAILFKALNKRLASILRDLNYGSYKSVIIPYTLARFIHEIAKTEFSFDFGKVWQAQNVADTVMDNLLEIADSITHYFMDKQTNVSEFAKRETCWQEIQNLPVTLHGTIKPFLRYKDDAKDEQRSAQQAQKDLNKIHVLQYVVEKGEQYWWKLRDWDDGKHILSPKERGVLDIACKISLGRIPSDAQAKVLVAAEKRAIEEGFYVE</sequence>
<dbReference type="Proteomes" id="UP000576225">
    <property type="component" value="Unassembled WGS sequence"/>
</dbReference>
<accession>A0A848AWR7</accession>
<evidence type="ECO:0000259" key="2">
    <source>
        <dbReference type="Pfam" id="PF22879"/>
    </source>
</evidence>
<dbReference type="InterPro" id="IPR055101">
    <property type="entry name" value="AIPR_N"/>
</dbReference>
<evidence type="ECO:0000313" key="4">
    <source>
        <dbReference type="Proteomes" id="UP000576225"/>
    </source>
</evidence>
<protein>
    <submittedName>
        <fullName evidence="3">AIPR family protein</fullName>
    </submittedName>
</protein>
<dbReference type="Pfam" id="PF22879">
    <property type="entry name" value="AIPR_N"/>
    <property type="match status" value="1"/>
</dbReference>
<dbReference type="InterPro" id="IPR018891">
    <property type="entry name" value="AIPR_C"/>
</dbReference>
<feature type="domain" description="Abortive phage infection protein C-terminal" evidence="1">
    <location>
        <begin position="235"/>
        <end position="566"/>
    </location>
</feature>
<dbReference type="RefSeq" id="WP_168961257.1">
    <property type="nucleotide sequence ID" value="NZ_JABAEW010000002.1"/>
</dbReference>
<name>A0A848AWR7_9BACT</name>
<dbReference type="EMBL" id="JABAEW010000002">
    <property type="protein sequence ID" value="NMD85176.1"/>
    <property type="molecule type" value="Genomic_DNA"/>
</dbReference>
<gene>
    <name evidence="3" type="ORF">HF882_01110</name>
</gene>
<feature type="domain" description="Abortive infection phage resistance protein N-terminal" evidence="2">
    <location>
        <begin position="27"/>
        <end position="175"/>
    </location>
</feature>
<proteinExistence type="predicted"/>
<comment type="caution">
    <text evidence="3">The sequence shown here is derived from an EMBL/GenBank/DDBJ whole genome shotgun (WGS) entry which is preliminary data.</text>
</comment>
<dbReference type="AlphaFoldDB" id="A0A848AWR7"/>
<evidence type="ECO:0000313" key="3">
    <source>
        <dbReference type="EMBL" id="NMD85176.1"/>
    </source>
</evidence>